<gene>
    <name evidence="2" type="ORF">SBD_5789</name>
</gene>
<reference evidence="3" key="1">
    <citation type="journal article" date="2013" name="Genome Announc.">
        <title>Draft Genome Sequence of Streptomyces bottropensis ATCC 25435, a Bottromycin-Producing Actinomycete.</title>
        <authorList>
            <person name="Zhang H."/>
            <person name="Zhou W."/>
            <person name="Zhuang Y."/>
            <person name="Liang X."/>
            <person name="Liu T."/>
        </authorList>
    </citation>
    <scope>NUCLEOTIDE SEQUENCE [LARGE SCALE GENOMIC DNA]</scope>
    <source>
        <strain evidence="3">ATCC 25435</strain>
    </source>
</reference>
<evidence type="ECO:0000313" key="2">
    <source>
        <dbReference type="EMBL" id="EMF52713.1"/>
    </source>
</evidence>
<evidence type="ECO:0000256" key="1">
    <source>
        <dbReference type="SAM" id="MobiDB-lite"/>
    </source>
</evidence>
<organism evidence="2 3">
    <name type="scientific">Streptomyces bottropensis ATCC 25435</name>
    <dbReference type="NCBI Taxonomy" id="1054862"/>
    <lineage>
        <taxon>Bacteria</taxon>
        <taxon>Bacillati</taxon>
        <taxon>Actinomycetota</taxon>
        <taxon>Actinomycetes</taxon>
        <taxon>Kitasatosporales</taxon>
        <taxon>Streptomycetaceae</taxon>
        <taxon>Streptomyces</taxon>
    </lineage>
</organism>
<accession>M3EUC1</accession>
<sequence length="101" mass="10476">MRQGAKPSPPSGERWKLFALDGLEVDPDAERGADGGHAGPGRPGLPGRPRCSHREVLARQFHGGPERGPWAASRVGTGAEVGQVQVNDPGLVCFLTADAGA</sequence>
<dbReference type="Proteomes" id="UP000030760">
    <property type="component" value="Unassembled WGS sequence"/>
</dbReference>
<evidence type="ECO:0000313" key="3">
    <source>
        <dbReference type="Proteomes" id="UP000030760"/>
    </source>
</evidence>
<protein>
    <submittedName>
        <fullName evidence="2">Uncharacterized protein</fullName>
    </submittedName>
</protein>
<proteinExistence type="predicted"/>
<dbReference type="AlphaFoldDB" id="M3EUC1"/>
<feature type="region of interest" description="Disordered" evidence="1">
    <location>
        <begin position="23"/>
        <end position="50"/>
    </location>
</feature>
<dbReference type="EMBL" id="KB405094">
    <property type="protein sequence ID" value="EMF52713.1"/>
    <property type="molecule type" value="Genomic_DNA"/>
</dbReference>
<feature type="compositionally biased region" description="Gly residues" evidence="1">
    <location>
        <begin position="35"/>
        <end position="44"/>
    </location>
</feature>
<name>M3EUC1_9ACTN</name>